<dbReference type="EMBL" id="AGSI01000006">
    <property type="protein sequence ID" value="EIE24029.1"/>
    <property type="molecule type" value="Genomic_DNA"/>
</dbReference>
<protein>
    <submittedName>
        <fullName evidence="1">Uncharacterized protein</fullName>
    </submittedName>
</protein>
<dbReference type="RefSeq" id="XP_005648573.1">
    <property type="nucleotide sequence ID" value="XM_005648516.1"/>
</dbReference>
<accession>I0Z060</accession>
<dbReference type="AlphaFoldDB" id="I0Z060"/>
<sequence length="58" mass="6243">MSSVQKCRDSFLAAIGLELLPLAALLARDCILVIIGLSADQTFGNVPFLYLDLVSVFT</sequence>
<reference evidence="1 2" key="1">
    <citation type="journal article" date="2012" name="Genome Biol.">
        <title>The genome of the polar eukaryotic microalga coccomyxa subellipsoidea reveals traits of cold adaptation.</title>
        <authorList>
            <person name="Blanc G."/>
            <person name="Agarkova I."/>
            <person name="Grimwood J."/>
            <person name="Kuo A."/>
            <person name="Brueggeman A."/>
            <person name="Dunigan D."/>
            <person name="Gurnon J."/>
            <person name="Ladunga I."/>
            <person name="Lindquist E."/>
            <person name="Lucas S."/>
            <person name="Pangilinan J."/>
            <person name="Proschold T."/>
            <person name="Salamov A."/>
            <person name="Schmutz J."/>
            <person name="Weeks D."/>
            <person name="Yamada T."/>
            <person name="Claverie J.M."/>
            <person name="Grigoriev I."/>
            <person name="Van Etten J."/>
            <person name="Lomsadze A."/>
            <person name="Borodovsky M."/>
        </authorList>
    </citation>
    <scope>NUCLEOTIDE SEQUENCE [LARGE SCALE GENOMIC DNA]</scope>
    <source>
        <strain evidence="1 2">C-169</strain>
    </source>
</reference>
<dbReference type="KEGG" id="csl:COCSUDRAFT_32943"/>
<comment type="caution">
    <text evidence="1">The sequence shown here is derived from an EMBL/GenBank/DDBJ whole genome shotgun (WGS) entry which is preliminary data.</text>
</comment>
<keyword evidence="2" id="KW-1185">Reference proteome</keyword>
<evidence type="ECO:0000313" key="1">
    <source>
        <dbReference type="EMBL" id="EIE24029.1"/>
    </source>
</evidence>
<dbReference type="GeneID" id="17042027"/>
<organism evidence="1 2">
    <name type="scientific">Coccomyxa subellipsoidea (strain C-169)</name>
    <name type="common">Green microalga</name>
    <dbReference type="NCBI Taxonomy" id="574566"/>
    <lineage>
        <taxon>Eukaryota</taxon>
        <taxon>Viridiplantae</taxon>
        <taxon>Chlorophyta</taxon>
        <taxon>core chlorophytes</taxon>
        <taxon>Trebouxiophyceae</taxon>
        <taxon>Trebouxiophyceae incertae sedis</taxon>
        <taxon>Coccomyxaceae</taxon>
        <taxon>Coccomyxa</taxon>
        <taxon>Coccomyxa subellipsoidea</taxon>
    </lineage>
</organism>
<proteinExistence type="predicted"/>
<name>I0Z060_COCSC</name>
<gene>
    <name evidence="1" type="ORF">COCSUDRAFT_32943</name>
</gene>
<evidence type="ECO:0000313" key="2">
    <source>
        <dbReference type="Proteomes" id="UP000007264"/>
    </source>
</evidence>
<dbReference type="Proteomes" id="UP000007264">
    <property type="component" value="Unassembled WGS sequence"/>
</dbReference>